<dbReference type="Proteomes" id="UP000661077">
    <property type="component" value="Unassembled WGS sequence"/>
</dbReference>
<dbReference type="InterPro" id="IPR051311">
    <property type="entry name" value="DedA_domain"/>
</dbReference>
<evidence type="ECO:0000313" key="4">
    <source>
        <dbReference type="Proteomes" id="UP000661077"/>
    </source>
</evidence>
<organism evidence="3 4">
    <name type="scientific">Steroidobacter gossypii</name>
    <dbReference type="NCBI Taxonomy" id="2805490"/>
    <lineage>
        <taxon>Bacteria</taxon>
        <taxon>Pseudomonadati</taxon>
        <taxon>Pseudomonadota</taxon>
        <taxon>Gammaproteobacteria</taxon>
        <taxon>Steroidobacterales</taxon>
        <taxon>Steroidobacteraceae</taxon>
        <taxon>Steroidobacter</taxon>
    </lineage>
</organism>
<dbReference type="Pfam" id="PF09335">
    <property type="entry name" value="VTT_dom"/>
    <property type="match status" value="1"/>
</dbReference>
<dbReference type="InterPro" id="IPR032816">
    <property type="entry name" value="VTT_dom"/>
</dbReference>
<accession>A0ABS1X0H5</accession>
<feature type="transmembrane region" description="Helical" evidence="1">
    <location>
        <begin position="41"/>
        <end position="61"/>
    </location>
</feature>
<dbReference type="PANTHER" id="PTHR42709">
    <property type="entry name" value="ALKALINE PHOSPHATASE LIKE PROTEIN"/>
    <property type="match status" value="1"/>
</dbReference>
<keyword evidence="1" id="KW-0812">Transmembrane</keyword>
<dbReference type="PANTHER" id="PTHR42709:SF4">
    <property type="entry name" value="INNER MEMBRANE PROTEIN YQAA"/>
    <property type="match status" value="1"/>
</dbReference>
<gene>
    <name evidence="3" type="ORF">JM946_18540</name>
</gene>
<sequence length="144" mass="15881">METIAIYAGLFLSAFFSATLLPLQSETVLVALLLTDRSPWPVIVIASVGNVAGAVVNWLIGRGIEQLRDRRWFPLSAASLQRSQAWYLRYGKWSLLLSWMPVIGDPITVVAGVLREPLPMFLVLVSIAKIGRYLVLAGLTLGWT</sequence>
<feature type="domain" description="VTT" evidence="2">
    <location>
        <begin position="28"/>
        <end position="138"/>
    </location>
</feature>
<feature type="transmembrane region" description="Helical" evidence="1">
    <location>
        <begin position="93"/>
        <end position="114"/>
    </location>
</feature>
<evidence type="ECO:0000256" key="1">
    <source>
        <dbReference type="SAM" id="Phobius"/>
    </source>
</evidence>
<reference evidence="3 4" key="1">
    <citation type="journal article" date="2021" name="Int. J. Syst. Evol. Microbiol.">
        <title>Steroidobacter gossypii sp. nov., isolated from soil of cotton cropping field.</title>
        <authorList>
            <person name="Huang R."/>
            <person name="Yang S."/>
            <person name="Zhen C."/>
            <person name="Liu W."/>
        </authorList>
    </citation>
    <scope>NUCLEOTIDE SEQUENCE [LARGE SCALE GENOMIC DNA]</scope>
    <source>
        <strain evidence="3 4">S1-65</strain>
    </source>
</reference>
<keyword evidence="4" id="KW-1185">Reference proteome</keyword>
<dbReference type="EMBL" id="JAEVLS010000004">
    <property type="protein sequence ID" value="MBM0106735.1"/>
    <property type="molecule type" value="Genomic_DNA"/>
</dbReference>
<comment type="caution">
    <text evidence="3">The sequence shown here is derived from an EMBL/GenBank/DDBJ whole genome shotgun (WGS) entry which is preliminary data.</text>
</comment>
<protein>
    <submittedName>
        <fullName evidence="3">DedA family protein</fullName>
    </submittedName>
</protein>
<feature type="transmembrane region" description="Helical" evidence="1">
    <location>
        <begin position="120"/>
        <end position="143"/>
    </location>
</feature>
<proteinExistence type="predicted"/>
<evidence type="ECO:0000313" key="3">
    <source>
        <dbReference type="EMBL" id="MBM0106735.1"/>
    </source>
</evidence>
<evidence type="ECO:0000259" key="2">
    <source>
        <dbReference type="Pfam" id="PF09335"/>
    </source>
</evidence>
<name>A0ABS1X0H5_9GAMM</name>
<dbReference type="RefSeq" id="WP_203168850.1">
    <property type="nucleotide sequence ID" value="NZ_JAEVLS010000004.1"/>
</dbReference>
<keyword evidence="1" id="KW-1133">Transmembrane helix</keyword>
<keyword evidence="1" id="KW-0472">Membrane</keyword>